<name>A0A399JDN2_9MICC</name>
<evidence type="ECO:0008006" key="4">
    <source>
        <dbReference type="Google" id="ProtNLM"/>
    </source>
</evidence>
<dbReference type="RefSeq" id="WP_119424488.1">
    <property type="nucleotide sequence ID" value="NZ_QQXK01000012.1"/>
</dbReference>
<protein>
    <recommendedName>
        <fullName evidence="4">Thioredoxin-like fold domain-containing protein</fullName>
    </recommendedName>
</protein>
<dbReference type="Gene3D" id="3.40.30.10">
    <property type="entry name" value="Glutaredoxin"/>
    <property type="match status" value="1"/>
</dbReference>
<dbReference type="AlphaFoldDB" id="A0A399JDN2"/>
<evidence type="ECO:0000313" key="2">
    <source>
        <dbReference type="EMBL" id="RII42359.1"/>
    </source>
</evidence>
<feature type="compositionally biased region" description="Gly residues" evidence="1">
    <location>
        <begin position="16"/>
        <end position="32"/>
    </location>
</feature>
<organism evidence="2 3">
    <name type="scientific">Galactobacter valiniphilus</name>
    <dbReference type="NCBI Taxonomy" id="2676122"/>
    <lineage>
        <taxon>Bacteria</taxon>
        <taxon>Bacillati</taxon>
        <taxon>Actinomycetota</taxon>
        <taxon>Actinomycetes</taxon>
        <taxon>Micrococcales</taxon>
        <taxon>Micrococcaceae</taxon>
        <taxon>Galactobacter</taxon>
    </lineage>
</organism>
<reference evidence="2 3" key="1">
    <citation type="submission" date="2018-07" db="EMBL/GenBank/DDBJ databases">
        <title>Arthrobacter sp. nov., isolated from raw cow's milk with high bacterial count.</title>
        <authorList>
            <person name="Hahne J."/>
            <person name="Isele D."/>
            <person name="Lipski A."/>
        </authorList>
    </citation>
    <scope>NUCLEOTIDE SEQUENCE [LARGE SCALE GENOMIC DNA]</scope>
    <source>
        <strain evidence="2 3">JZ R-35</strain>
    </source>
</reference>
<evidence type="ECO:0000256" key="1">
    <source>
        <dbReference type="SAM" id="MobiDB-lite"/>
    </source>
</evidence>
<comment type="caution">
    <text evidence="2">The sequence shown here is derived from an EMBL/GenBank/DDBJ whole genome shotgun (WGS) entry which is preliminary data.</text>
</comment>
<dbReference type="EMBL" id="QQXK01000012">
    <property type="protein sequence ID" value="RII42359.1"/>
    <property type="molecule type" value="Genomic_DNA"/>
</dbReference>
<evidence type="ECO:0000313" key="3">
    <source>
        <dbReference type="Proteomes" id="UP000265419"/>
    </source>
</evidence>
<gene>
    <name evidence="2" type="ORF">DWB68_07285</name>
</gene>
<proteinExistence type="predicted"/>
<keyword evidence="3" id="KW-1185">Reference proteome</keyword>
<feature type="region of interest" description="Disordered" evidence="1">
    <location>
        <begin position="16"/>
        <end position="138"/>
    </location>
</feature>
<dbReference type="Proteomes" id="UP000265419">
    <property type="component" value="Unassembled WGS sequence"/>
</dbReference>
<sequence length="166" mass="15453">MTALAVAAVLALTACGQGGVPGVPGLSSGGGATAQSVSPPAPGGGVDPSGPPSLPSAGPVSPGGPEGTPDTPGSQGPEGAAPIPATGNRAGGVVLETPSSMAPTGGGHLTSAELQAAEDATSVAPGGARPRGVDSSGSPEQLIIYADLLCSHCANFQNTNAAAISQ</sequence>
<accession>A0A399JDN2</accession>